<accession>A0A8T0CTA1</accession>
<feature type="signal peptide" evidence="9">
    <location>
        <begin position="1"/>
        <end position="23"/>
    </location>
</feature>
<dbReference type="Gramene" id="rna-gnl|WGS:JABURB|Cocit.L1170.1">
    <property type="protein sequence ID" value="cds-KAF7849165.1"/>
    <property type="gene ID" value="gene-BT93_L1170"/>
</dbReference>
<keyword evidence="7 9" id="KW-0221">Differentiation</keyword>
<comment type="caution">
    <text evidence="10">The sequence shown here is derived from an EMBL/GenBank/DDBJ whole genome shotgun (WGS) entry which is preliminary data.</text>
</comment>
<evidence type="ECO:0000256" key="8">
    <source>
        <dbReference type="ARBA" id="ARBA00023030"/>
    </source>
</evidence>
<evidence type="ECO:0000256" key="1">
    <source>
        <dbReference type="ARBA" id="ARBA00004613"/>
    </source>
</evidence>
<dbReference type="PROSITE" id="PS51257">
    <property type="entry name" value="PROKAR_LIPOPROTEIN"/>
    <property type="match status" value="1"/>
</dbReference>
<comment type="similarity">
    <text evidence="2 9">Belongs to the phytosulfokine family.</text>
</comment>
<dbReference type="OrthoDB" id="1858282at2759"/>
<keyword evidence="4 9" id="KW-0964">Secreted</keyword>
<evidence type="ECO:0000256" key="4">
    <source>
        <dbReference type="ARBA" id="ARBA00022525"/>
    </source>
</evidence>
<evidence type="ECO:0000313" key="11">
    <source>
        <dbReference type="Proteomes" id="UP000806378"/>
    </source>
</evidence>
<dbReference type="GO" id="GO:0008283">
    <property type="term" value="P:cell population proliferation"/>
    <property type="evidence" value="ECO:0007669"/>
    <property type="project" value="UniProtKB-UniRule"/>
</dbReference>
<keyword evidence="5 9" id="KW-0765">Sulfation</keyword>
<proteinExistence type="inferred from homology"/>
<dbReference type="AlphaFoldDB" id="A0A8T0CTA1"/>
<reference evidence="10" key="1">
    <citation type="submission" date="2020-05" db="EMBL/GenBank/DDBJ databases">
        <title>WGS assembly of Corymbia citriodora subspecies variegata.</title>
        <authorList>
            <person name="Barry K."/>
            <person name="Hundley H."/>
            <person name="Shu S."/>
            <person name="Jenkins J."/>
            <person name="Grimwood J."/>
            <person name="Baten A."/>
        </authorList>
    </citation>
    <scope>NUCLEOTIDE SEQUENCE</scope>
    <source>
        <strain evidence="10">CV2-018</strain>
    </source>
</reference>
<keyword evidence="11" id="KW-1185">Reference proteome</keyword>
<evidence type="ECO:0000256" key="6">
    <source>
        <dbReference type="ARBA" id="ARBA00022729"/>
    </source>
</evidence>
<feature type="chain" id="PRO_5035968430" description="Phytosulfokine" evidence="9">
    <location>
        <begin position="24"/>
        <end position="84"/>
    </location>
</feature>
<keyword evidence="8 9" id="KW-0339">Growth factor</keyword>
<organism evidence="10 11">
    <name type="scientific">Corymbia citriodora subsp. variegata</name>
    <dbReference type="NCBI Taxonomy" id="360336"/>
    <lineage>
        <taxon>Eukaryota</taxon>
        <taxon>Viridiplantae</taxon>
        <taxon>Streptophyta</taxon>
        <taxon>Embryophyta</taxon>
        <taxon>Tracheophyta</taxon>
        <taxon>Spermatophyta</taxon>
        <taxon>Magnoliopsida</taxon>
        <taxon>eudicotyledons</taxon>
        <taxon>Gunneridae</taxon>
        <taxon>Pentapetalae</taxon>
        <taxon>rosids</taxon>
        <taxon>malvids</taxon>
        <taxon>Myrtales</taxon>
        <taxon>Myrtaceae</taxon>
        <taxon>Myrtoideae</taxon>
        <taxon>Eucalypteae</taxon>
        <taxon>Corymbia</taxon>
    </lineage>
</organism>
<name>A0A8T0CTA1_CORYI</name>
<gene>
    <name evidence="10" type="ORF">BT93_L1170</name>
</gene>
<protein>
    <recommendedName>
        <fullName evidence="9">Phytosulfokine</fullName>
    </recommendedName>
    <component>
        <recommendedName>
            <fullName evidence="9">Phytosulfokine-alpha</fullName>
            <shortName evidence="9">PSK-alpha</shortName>
            <shortName evidence="9">Phytosulfokine-a</shortName>
        </recommendedName>
    </component>
    <component>
        <recommendedName>
            <fullName evidence="9">Phytosulfokine-beta</fullName>
            <shortName evidence="9">PSK-beta</shortName>
            <shortName evidence="9">Phytosulfokine-b</shortName>
        </recommendedName>
    </component>
</protein>
<dbReference type="Pfam" id="PF06404">
    <property type="entry name" value="PSK"/>
    <property type="match status" value="1"/>
</dbReference>
<comment type="subcellular location">
    <subcellularLocation>
        <location evidence="1 9">Secreted</location>
    </subcellularLocation>
</comment>
<evidence type="ECO:0000256" key="9">
    <source>
        <dbReference type="RuleBase" id="RU368031"/>
    </source>
</evidence>
<dbReference type="GO" id="GO:0030154">
    <property type="term" value="P:cell differentiation"/>
    <property type="evidence" value="ECO:0007669"/>
    <property type="project" value="UniProtKB-UniRule"/>
</dbReference>
<sequence length="84" mass="9407">MAKIKTLLLTSLLLLCAISSCFARLEPVFLDATPVETKQVGVEMKRGDDDLMDESCKGVGEEECLVRRTLAAHIDYIYTQKHHP</sequence>
<dbReference type="EMBL" id="MU089850">
    <property type="protein sequence ID" value="KAF7849165.1"/>
    <property type="molecule type" value="Genomic_DNA"/>
</dbReference>
<evidence type="ECO:0000313" key="10">
    <source>
        <dbReference type="EMBL" id="KAF7849165.1"/>
    </source>
</evidence>
<evidence type="ECO:0000256" key="3">
    <source>
        <dbReference type="ARBA" id="ARBA00022473"/>
    </source>
</evidence>
<dbReference type="GO" id="GO:0008083">
    <property type="term" value="F:growth factor activity"/>
    <property type="evidence" value="ECO:0007669"/>
    <property type="project" value="UniProtKB-UniRule"/>
</dbReference>
<dbReference type="InterPro" id="IPR009438">
    <property type="entry name" value="Phytosulfokine"/>
</dbReference>
<evidence type="ECO:0000256" key="5">
    <source>
        <dbReference type="ARBA" id="ARBA00022641"/>
    </source>
</evidence>
<keyword evidence="3 9" id="KW-0217">Developmental protein</keyword>
<dbReference type="Proteomes" id="UP000806378">
    <property type="component" value="Unassembled WGS sequence"/>
</dbReference>
<comment type="PTM">
    <text evidence="9">Sulfation is important for activity and for the binding to a putative membrane receptor.</text>
</comment>
<comment type="function">
    <text evidence="9">Promotes plant cell differentiation, organogenesis and somatic embryogenesis as well as cell proliferation.</text>
</comment>
<keyword evidence="6 9" id="KW-0732">Signal</keyword>
<dbReference type="PANTHER" id="PTHR33285:SF55">
    <property type="entry name" value="PHYTOSULFOKINES 3"/>
    <property type="match status" value="1"/>
</dbReference>
<dbReference type="PANTHER" id="PTHR33285">
    <property type="entry name" value="PHYTOSULFOKINES 3"/>
    <property type="match status" value="1"/>
</dbReference>
<comment type="PTM">
    <text evidence="9">PSK-alpha is produced by endopeptidase digestion. PSK-beta is produced from PSK-alpha by exopeptidase digestion.</text>
</comment>
<dbReference type="GO" id="GO:0005576">
    <property type="term" value="C:extracellular region"/>
    <property type="evidence" value="ECO:0007669"/>
    <property type="project" value="UniProtKB-SubCell"/>
</dbReference>
<evidence type="ECO:0000256" key="2">
    <source>
        <dbReference type="ARBA" id="ARBA00010781"/>
    </source>
</evidence>
<evidence type="ECO:0000256" key="7">
    <source>
        <dbReference type="ARBA" id="ARBA00022782"/>
    </source>
</evidence>